<dbReference type="Gene3D" id="3.80.10.10">
    <property type="entry name" value="Ribonuclease Inhibitor"/>
    <property type="match status" value="1"/>
</dbReference>
<dbReference type="GeneID" id="103323923"/>
<evidence type="ECO:0000256" key="1">
    <source>
        <dbReference type="ARBA" id="ARBA00022737"/>
    </source>
</evidence>
<dbReference type="RefSeq" id="XP_008224168.1">
    <property type="nucleotide sequence ID" value="XM_008225946.1"/>
</dbReference>
<dbReference type="Pfam" id="PF23598">
    <property type="entry name" value="LRR_14"/>
    <property type="match status" value="1"/>
</dbReference>
<gene>
    <name evidence="9" type="primary">LOC103323923</name>
</gene>
<dbReference type="InterPro" id="IPR058922">
    <property type="entry name" value="WHD_DRP"/>
</dbReference>
<dbReference type="PANTHER" id="PTHR23155">
    <property type="entry name" value="DISEASE RESISTANCE PROTEIN RP"/>
    <property type="match status" value="1"/>
</dbReference>
<protein>
    <submittedName>
        <fullName evidence="9">Disease resistance protein At1g50180 isoform X1</fullName>
    </submittedName>
</protein>
<feature type="domain" description="Disease resistance R13L4/SHOC-2-like LRR" evidence="7">
    <location>
        <begin position="585"/>
        <end position="900"/>
    </location>
</feature>
<dbReference type="InterPro" id="IPR036388">
    <property type="entry name" value="WH-like_DNA-bd_sf"/>
</dbReference>
<feature type="domain" description="Disease resistance protein winged helix" evidence="6">
    <location>
        <begin position="441"/>
        <end position="515"/>
    </location>
</feature>
<feature type="domain" description="Disease resistance N-terminal" evidence="5">
    <location>
        <begin position="5"/>
        <end position="92"/>
    </location>
</feature>
<evidence type="ECO:0000259" key="6">
    <source>
        <dbReference type="Pfam" id="PF23559"/>
    </source>
</evidence>
<dbReference type="CDD" id="cd14798">
    <property type="entry name" value="RX-CC_like"/>
    <property type="match status" value="1"/>
</dbReference>
<name>A0ABM0NFS8_PRUMU</name>
<keyword evidence="8" id="KW-1185">Reference proteome</keyword>
<dbReference type="Pfam" id="PF18052">
    <property type="entry name" value="Rx_N"/>
    <property type="match status" value="1"/>
</dbReference>
<dbReference type="InterPro" id="IPR044974">
    <property type="entry name" value="Disease_R_plants"/>
</dbReference>
<dbReference type="Pfam" id="PF23559">
    <property type="entry name" value="WHD_DRP"/>
    <property type="match status" value="1"/>
</dbReference>
<evidence type="ECO:0000259" key="7">
    <source>
        <dbReference type="Pfam" id="PF23598"/>
    </source>
</evidence>
<evidence type="ECO:0000313" key="8">
    <source>
        <dbReference type="Proteomes" id="UP000694861"/>
    </source>
</evidence>
<dbReference type="Pfam" id="PF00931">
    <property type="entry name" value="NB-ARC"/>
    <property type="match status" value="1"/>
</dbReference>
<dbReference type="InterPro" id="IPR041118">
    <property type="entry name" value="Rx_N"/>
</dbReference>
<dbReference type="Gene3D" id="1.10.10.10">
    <property type="entry name" value="Winged helix-like DNA-binding domain superfamily/Winged helix DNA-binding domain"/>
    <property type="match status" value="1"/>
</dbReference>
<dbReference type="InterPro" id="IPR038005">
    <property type="entry name" value="RX-like_CC"/>
</dbReference>
<dbReference type="Gene3D" id="3.40.50.300">
    <property type="entry name" value="P-loop containing nucleotide triphosphate hydrolases"/>
    <property type="match status" value="1"/>
</dbReference>
<organism evidence="8 9">
    <name type="scientific">Prunus mume</name>
    <name type="common">Japanese apricot</name>
    <name type="synonym">Armeniaca mume</name>
    <dbReference type="NCBI Taxonomy" id="102107"/>
    <lineage>
        <taxon>Eukaryota</taxon>
        <taxon>Viridiplantae</taxon>
        <taxon>Streptophyta</taxon>
        <taxon>Embryophyta</taxon>
        <taxon>Tracheophyta</taxon>
        <taxon>Spermatophyta</taxon>
        <taxon>Magnoliopsida</taxon>
        <taxon>eudicotyledons</taxon>
        <taxon>Gunneridae</taxon>
        <taxon>Pentapetalae</taxon>
        <taxon>rosids</taxon>
        <taxon>fabids</taxon>
        <taxon>Rosales</taxon>
        <taxon>Rosaceae</taxon>
        <taxon>Amygdaloideae</taxon>
        <taxon>Amygdaleae</taxon>
        <taxon>Prunus</taxon>
    </lineage>
</organism>
<evidence type="ECO:0000313" key="9">
    <source>
        <dbReference type="RefSeq" id="XP_008224168.1"/>
    </source>
</evidence>
<proteinExistence type="predicted"/>
<dbReference type="InterPro" id="IPR032675">
    <property type="entry name" value="LRR_dom_sf"/>
</dbReference>
<dbReference type="InterPro" id="IPR027417">
    <property type="entry name" value="P-loop_NTPase"/>
</dbReference>
<keyword evidence="2" id="KW-0547">Nucleotide-binding</keyword>
<evidence type="ECO:0000259" key="5">
    <source>
        <dbReference type="Pfam" id="PF18052"/>
    </source>
</evidence>
<keyword evidence="1" id="KW-0677">Repeat</keyword>
<reference evidence="8" key="1">
    <citation type="journal article" date="2012" name="Nat. Commun.">
        <title>The genome of Prunus mume.</title>
        <authorList>
            <person name="Zhang Q."/>
            <person name="Chen W."/>
            <person name="Sun L."/>
            <person name="Zhao F."/>
            <person name="Huang B."/>
            <person name="Yang W."/>
            <person name="Tao Y."/>
            <person name="Wang J."/>
            <person name="Yuan Z."/>
            <person name="Fan G."/>
            <person name="Xing Z."/>
            <person name="Han C."/>
            <person name="Pan H."/>
            <person name="Zhong X."/>
            <person name="Shi W."/>
            <person name="Liang X."/>
            <person name="Du D."/>
            <person name="Sun F."/>
            <person name="Xu Z."/>
            <person name="Hao R."/>
            <person name="Lv T."/>
            <person name="Lv Y."/>
            <person name="Zheng Z."/>
            <person name="Sun M."/>
            <person name="Luo L."/>
            <person name="Cai M."/>
            <person name="Gao Y."/>
            <person name="Wang J."/>
            <person name="Yin Y."/>
            <person name="Xu X."/>
            <person name="Cheng T."/>
            <person name="Wang J."/>
        </authorList>
    </citation>
    <scope>NUCLEOTIDE SEQUENCE [LARGE SCALE GENOMIC DNA]</scope>
</reference>
<dbReference type="SUPFAM" id="SSF52058">
    <property type="entry name" value="L domain-like"/>
    <property type="match status" value="1"/>
</dbReference>
<evidence type="ECO:0000256" key="3">
    <source>
        <dbReference type="ARBA" id="ARBA00022821"/>
    </source>
</evidence>
<dbReference type="Gene3D" id="1.10.8.430">
    <property type="entry name" value="Helical domain of apoptotic protease-activating factors"/>
    <property type="match status" value="1"/>
</dbReference>
<dbReference type="Gene3D" id="1.20.5.4130">
    <property type="match status" value="1"/>
</dbReference>
<evidence type="ECO:0000259" key="4">
    <source>
        <dbReference type="Pfam" id="PF00931"/>
    </source>
</evidence>
<dbReference type="PANTHER" id="PTHR23155:SF1185">
    <property type="entry name" value="DISEASE RESISTANCE RPP8-LIKE PROTEIN 3-RELATED"/>
    <property type="match status" value="1"/>
</dbReference>
<sequence>MAEAVVSVVLESVRDFTIQEAKFLSGVSRQVEAAQTELEFMQGFLKDADARQGQDTRVQICVARIRDAAYDLEDIIETYGLKVDSKKKKRGLKNVLKRFACIFKEWVDVHRIGNEIENITTKISALRSSLQSYNIKEIRDRDSGGGESSMQLHERQGLLRRSYSHVVERDVVGLENNVEGLVMHVLKDENRHQVVSIWGMGGLGKTTLAGQVYHHKKVRQHFHSFAWVCVSQRCQVRNVWEGILFKLISATKEQKQEIKEMTYDEIAKKLFLVMKEMRCLVILDDIWHIETWNLLKVAFPNVETESTILLTTRNQAVASLPNRNVFLHKLQPLNENESWELLVKKAIPARAEIDLGMYRDLGRKMLQYCKGLPLAITVLAGVLVRKNSIREWERVYENVHEYISRGIGHEEEYGGVSQVLALSYDDLPYYLKLCFLYLGHYPEDSEFLVSKLTKLWVAEGLISLRQQRHGSRETMEDIARDCLSELVERCLVQVGTSGSTGTIKGCRIHDLVRDMCLLKAKEESFLQMQENTSSVAAEAEQLGKIRRLAIYLDEKADRLVSSRDETNGHVRSLLFFGLREWRPKNEKGLLSPLMDFTMLRVLKVEGLNEVKVELPSEIGNMVHLRFLSVKDSRIKTLPPSLGNLVCLQTLDCCVRNDYVVVPNVIKKMKQLRHLYLPWNYRVKGKLELSTLGHLQTLGGLSSKYCDLKDVGRLTNLRKLKITLSSSLQNLEEILKSTGSTLNRIRSLIFWNNSETNGRAEQAMQIVSSCRGIYKLRLKGPIAELPKELHNYPNLTKLELNNCGLKEDQMGILEKLPNLTILKLFEEAFEENTTKILVFSKGGFPSLEFLDLWGVDGITELRLEEGAMPRLCRLNIKCCLGLTTLPDGLRYLTNLRELTIARMSRELHGRIQEDGEDFYKIQHVPSLVMMASLLQVGTDSEKVCRSSAAERACAWRCGQEMLCEIKRSKDVVQQYIYITQLK</sequence>
<evidence type="ECO:0000256" key="2">
    <source>
        <dbReference type="ARBA" id="ARBA00022741"/>
    </source>
</evidence>
<dbReference type="SUPFAM" id="SSF52540">
    <property type="entry name" value="P-loop containing nucleoside triphosphate hydrolases"/>
    <property type="match status" value="1"/>
</dbReference>
<keyword evidence="3" id="KW-0611">Plant defense</keyword>
<reference evidence="9" key="2">
    <citation type="submission" date="2025-08" db="UniProtKB">
        <authorList>
            <consortium name="RefSeq"/>
        </authorList>
    </citation>
    <scope>IDENTIFICATION</scope>
</reference>
<dbReference type="PRINTS" id="PR00364">
    <property type="entry name" value="DISEASERSIST"/>
</dbReference>
<accession>A0ABM0NFS8</accession>
<dbReference type="InterPro" id="IPR002182">
    <property type="entry name" value="NB-ARC"/>
</dbReference>
<dbReference type="InterPro" id="IPR042197">
    <property type="entry name" value="Apaf_helical"/>
</dbReference>
<feature type="domain" description="NB-ARC" evidence="4">
    <location>
        <begin position="177"/>
        <end position="351"/>
    </location>
</feature>
<dbReference type="Proteomes" id="UP000694861">
    <property type="component" value="Linkage group LG2"/>
</dbReference>
<dbReference type="InterPro" id="IPR055414">
    <property type="entry name" value="LRR_R13L4/SHOC2-like"/>
</dbReference>